<evidence type="ECO:0000313" key="2">
    <source>
        <dbReference type="Proteomes" id="UP001374584"/>
    </source>
</evidence>
<proteinExistence type="predicted"/>
<dbReference type="Proteomes" id="UP001374584">
    <property type="component" value="Unassembled WGS sequence"/>
</dbReference>
<reference evidence="1 2" key="1">
    <citation type="submission" date="2024-01" db="EMBL/GenBank/DDBJ databases">
        <title>The genomes of 5 underutilized Papilionoideae crops provide insights into root nodulation and disease resistanc.</title>
        <authorList>
            <person name="Jiang F."/>
        </authorList>
    </citation>
    <scope>NUCLEOTIDE SEQUENCE [LARGE SCALE GENOMIC DNA]</scope>
    <source>
        <strain evidence="1">JINMINGXINNONG_FW02</strain>
        <tissue evidence="1">Leaves</tissue>
    </source>
</reference>
<gene>
    <name evidence="1" type="ORF">VNO80_01347</name>
</gene>
<dbReference type="EMBL" id="JAYMYR010000001">
    <property type="protein sequence ID" value="KAK7382494.1"/>
    <property type="molecule type" value="Genomic_DNA"/>
</dbReference>
<comment type="caution">
    <text evidence="1">The sequence shown here is derived from an EMBL/GenBank/DDBJ whole genome shotgun (WGS) entry which is preliminary data.</text>
</comment>
<sequence length="93" mass="10492">MSIDNLVFTCKAHKDATFRFCFTSAAVALRNHRCLYSSIVLQMIIWSHQKETALLKPPEAFQPAYGIGVLVILENLYTVILGYFEPLSITKPS</sequence>
<accession>A0AAN9RSS4</accession>
<name>A0AAN9RSS4_PHACN</name>
<organism evidence="1 2">
    <name type="scientific">Phaseolus coccineus</name>
    <name type="common">Scarlet runner bean</name>
    <name type="synonym">Phaseolus multiflorus</name>
    <dbReference type="NCBI Taxonomy" id="3886"/>
    <lineage>
        <taxon>Eukaryota</taxon>
        <taxon>Viridiplantae</taxon>
        <taxon>Streptophyta</taxon>
        <taxon>Embryophyta</taxon>
        <taxon>Tracheophyta</taxon>
        <taxon>Spermatophyta</taxon>
        <taxon>Magnoliopsida</taxon>
        <taxon>eudicotyledons</taxon>
        <taxon>Gunneridae</taxon>
        <taxon>Pentapetalae</taxon>
        <taxon>rosids</taxon>
        <taxon>fabids</taxon>
        <taxon>Fabales</taxon>
        <taxon>Fabaceae</taxon>
        <taxon>Papilionoideae</taxon>
        <taxon>50 kb inversion clade</taxon>
        <taxon>NPAAA clade</taxon>
        <taxon>indigoferoid/millettioid clade</taxon>
        <taxon>Phaseoleae</taxon>
        <taxon>Phaseolus</taxon>
    </lineage>
</organism>
<protein>
    <submittedName>
        <fullName evidence="1">Uncharacterized protein</fullName>
    </submittedName>
</protein>
<dbReference type="AlphaFoldDB" id="A0AAN9RSS4"/>
<keyword evidence="2" id="KW-1185">Reference proteome</keyword>
<evidence type="ECO:0000313" key="1">
    <source>
        <dbReference type="EMBL" id="KAK7382494.1"/>
    </source>
</evidence>